<organism evidence="13 14">
    <name type="scientific">Dongia rigui</name>
    <dbReference type="NCBI Taxonomy" id="940149"/>
    <lineage>
        <taxon>Bacteria</taxon>
        <taxon>Pseudomonadati</taxon>
        <taxon>Pseudomonadota</taxon>
        <taxon>Alphaproteobacteria</taxon>
        <taxon>Rhodospirillales</taxon>
        <taxon>Dongiaceae</taxon>
        <taxon>Dongia</taxon>
    </lineage>
</organism>
<dbReference type="Gene3D" id="1.10.1040.10">
    <property type="entry name" value="N-(1-d-carboxylethyl)-l-norvaline Dehydrogenase, domain 2"/>
    <property type="match status" value="1"/>
</dbReference>
<evidence type="ECO:0000259" key="12">
    <source>
        <dbReference type="Pfam" id="PF08546"/>
    </source>
</evidence>
<evidence type="ECO:0000256" key="7">
    <source>
        <dbReference type="ARBA" id="ARBA00023002"/>
    </source>
</evidence>
<protein>
    <recommendedName>
        <fullName evidence="4 10">2-dehydropantoate 2-reductase</fullName>
        <ecNumber evidence="3 10">1.1.1.169</ecNumber>
    </recommendedName>
    <alternativeName>
        <fullName evidence="8 10">Ketopantoate reductase</fullName>
    </alternativeName>
</protein>
<keyword evidence="5 10" id="KW-0566">Pantothenate biosynthesis</keyword>
<dbReference type="SUPFAM" id="SSF51735">
    <property type="entry name" value="NAD(P)-binding Rossmann-fold domains"/>
    <property type="match status" value="1"/>
</dbReference>
<comment type="function">
    <text evidence="10">Catalyzes the NADPH-dependent reduction of ketopantoate into pantoic acid.</text>
</comment>
<dbReference type="Pfam" id="PF02558">
    <property type="entry name" value="ApbA"/>
    <property type="match status" value="1"/>
</dbReference>
<evidence type="ECO:0000256" key="1">
    <source>
        <dbReference type="ARBA" id="ARBA00004994"/>
    </source>
</evidence>
<dbReference type="InterPro" id="IPR013328">
    <property type="entry name" value="6PGD_dom2"/>
</dbReference>
<dbReference type="Pfam" id="PF08546">
    <property type="entry name" value="ApbA_C"/>
    <property type="match status" value="1"/>
</dbReference>
<dbReference type="EMBL" id="JAXCLX010000002">
    <property type="protein sequence ID" value="MDY0872936.1"/>
    <property type="molecule type" value="Genomic_DNA"/>
</dbReference>
<keyword evidence="7 10" id="KW-0560">Oxidoreductase</keyword>
<dbReference type="EC" id="1.1.1.169" evidence="3 10"/>
<reference evidence="13 14" key="1">
    <citation type="journal article" date="2013" name="Antonie Van Leeuwenhoek">
        <title>Dongia rigui sp. nov., isolated from freshwater of a large wetland in Korea.</title>
        <authorList>
            <person name="Baik K.S."/>
            <person name="Hwang Y.M."/>
            <person name="Choi J.S."/>
            <person name="Kwon J."/>
            <person name="Seong C.N."/>
        </authorList>
    </citation>
    <scope>NUCLEOTIDE SEQUENCE [LARGE SCALE GENOMIC DNA]</scope>
    <source>
        <strain evidence="13 14">04SU4-P</strain>
    </source>
</reference>
<comment type="pathway">
    <text evidence="1 10">Cofactor biosynthesis; (R)-pantothenate biosynthesis; (R)-pantoate from 3-methyl-2-oxobutanoate: step 2/2.</text>
</comment>
<dbReference type="GO" id="GO:0008677">
    <property type="term" value="F:2-dehydropantoate 2-reductase activity"/>
    <property type="evidence" value="ECO:0007669"/>
    <property type="project" value="UniProtKB-EC"/>
</dbReference>
<dbReference type="InterPro" id="IPR013332">
    <property type="entry name" value="KPR_N"/>
</dbReference>
<name>A0ABU5E046_9PROT</name>
<evidence type="ECO:0000256" key="9">
    <source>
        <dbReference type="ARBA" id="ARBA00048793"/>
    </source>
</evidence>
<dbReference type="InterPro" id="IPR036291">
    <property type="entry name" value="NAD(P)-bd_dom_sf"/>
</dbReference>
<gene>
    <name evidence="13" type="ORF">SMD31_13420</name>
</gene>
<comment type="caution">
    <text evidence="13">The sequence shown here is derived from an EMBL/GenBank/DDBJ whole genome shotgun (WGS) entry which is preliminary data.</text>
</comment>
<evidence type="ECO:0000259" key="11">
    <source>
        <dbReference type="Pfam" id="PF02558"/>
    </source>
</evidence>
<dbReference type="InterPro" id="IPR003710">
    <property type="entry name" value="ApbA"/>
</dbReference>
<comment type="catalytic activity">
    <reaction evidence="9 10">
        <text>(R)-pantoate + NADP(+) = 2-dehydropantoate + NADPH + H(+)</text>
        <dbReference type="Rhea" id="RHEA:16233"/>
        <dbReference type="ChEBI" id="CHEBI:11561"/>
        <dbReference type="ChEBI" id="CHEBI:15378"/>
        <dbReference type="ChEBI" id="CHEBI:15980"/>
        <dbReference type="ChEBI" id="CHEBI:57783"/>
        <dbReference type="ChEBI" id="CHEBI:58349"/>
        <dbReference type="EC" id="1.1.1.169"/>
    </reaction>
</comment>
<dbReference type="InterPro" id="IPR051402">
    <property type="entry name" value="KPR-Related"/>
</dbReference>
<sequence length="314" mass="33701">MKVLILGAGGVGGYFGGRLIEAGADITFQVRPNRARQLAETGLVIKSSQGDAHLQVKTIETAHGTGPFDLVILGCKAYDLDLAIEAVAPHVANGAIVLPLLNGMRHHDDLRARFGPDQLIAGIAQIETTLSPTGEILHKSDFARIVFGSLGDYPATTRAQAVISDFAAICASANFSSKLLDPVDQALWDKWVMIGTLAGITCLMRGATGDVMAAREGRELIEELLQEAISVATEAGYPPSPDYLVNARKLLMAPGSTFMASMLRDIEKGNAIEADHIVGDMYRRAHEAGHDANVLRMVYCHLQAYQARRARNGL</sequence>
<proteinExistence type="inferred from homology"/>
<comment type="similarity">
    <text evidence="2 10">Belongs to the ketopantoate reductase family.</text>
</comment>
<dbReference type="Proteomes" id="UP001271769">
    <property type="component" value="Unassembled WGS sequence"/>
</dbReference>
<dbReference type="InterPro" id="IPR008927">
    <property type="entry name" value="6-PGluconate_DH-like_C_sf"/>
</dbReference>
<dbReference type="NCBIfam" id="TIGR00745">
    <property type="entry name" value="apbA_panE"/>
    <property type="match status" value="1"/>
</dbReference>
<evidence type="ECO:0000313" key="14">
    <source>
        <dbReference type="Proteomes" id="UP001271769"/>
    </source>
</evidence>
<dbReference type="Gene3D" id="3.40.50.720">
    <property type="entry name" value="NAD(P)-binding Rossmann-like Domain"/>
    <property type="match status" value="1"/>
</dbReference>
<evidence type="ECO:0000256" key="10">
    <source>
        <dbReference type="RuleBase" id="RU362068"/>
    </source>
</evidence>
<evidence type="ECO:0000313" key="13">
    <source>
        <dbReference type="EMBL" id="MDY0872936.1"/>
    </source>
</evidence>
<dbReference type="RefSeq" id="WP_320501406.1">
    <property type="nucleotide sequence ID" value="NZ_JAXCLX010000002.1"/>
</dbReference>
<evidence type="ECO:0000256" key="2">
    <source>
        <dbReference type="ARBA" id="ARBA00007870"/>
    </source>
</evidence>
<evidence type="ECO:0000256" key="8">
    <source>
        <dbReference type="ARBA" id="ARBA00032024"/>
    </source>
</evidence>
<feature type="domain" description="Ketopantoate reductase N-terminal" evidence="11">
    <location>
        <begin position="3"/>
        <end position="150"/>
    </location>
</feature>
<keyword evidence="14" id="KW-1185">Reference proteome</keyword>
<evidence type="ECO:0000256" key="4">
    <source>
        <dbReference type="ARBA" id="ARBA00019465"/>
    </source>
</evidence>
<feature type="domain" description="Ketopantoate reductase C-terminal" evidence="12">
    <location>
        <begin position="184"/>
        <end position="306"/>
    </location>
</feature>
<evidence type="ECO:0000256" key="5">
    <source>
        <dbReference type="ARBA" id="ARBA00022655"/>
    </source>
</evidence>
<dbReference type="PANTHER" id="PTHR21708">
    <property type="entry name" value="PROBABLE 2-DEHYDROPANTOATE 2-REDUCTASE"/>
    <property type="match status" value="1"/>
</dbReference>
<dbReference type="InterPro" id="IPR013752">
    <property type="entry name" value="KPA_reductase"/>
</dbReference>
<accession>A0ABU5E046</accession>
<evidence type="ECO:0000256" key="6">
    <source>
        <dbReference type="ARBA" id="ARBA00022857"/>
    </source>
</evidence>
<keyword evidence="6 10" id="KW-0521">NADP</keyword>
<evidence type="ECO:0000256" key="3">
    <source>
        <dbReference type="ARBA" id="ARBA00013014"/>
    </source>
</evidence>
<dbReference type="PANTHER" id="PTHR21708:SF26">
    <property type="entry name" value="2-DEHYDROPANTOATE 2-REDUCTASE"/>
    <property type="match status" value="1"/>
</dbReference>
<dbReference type="SUPFAM" id="SSF48179">
    <property type="entry name" value="6-phosphogluconate dehydrogenase C-terminal domain-like"/>
    <property type="match status" value="1"/>
</dbReference>